<evidence type="ECO:0000256" key="8">
    <source>
        <dbReference type="ARBA" id="ARBA00023034"/>
    </source>
</evidence>
<evidence type="ECO:0000256" key="7">
    <source>
        <dbReference type="ARBA" id="ARBA00022980"/>
    </source>
</evidence>
<dbReference type="Pfam" id="PF01200">
    <property type="entry name" value="Ribosomal_S28e"/>
    <property type="match status" value="1"/>
</dbReference>
<feature type="region of interest" description="Disordered" evidence="12">
    <location>
        <begin position="1"/>
        <end position="53"/>
    </location>
</feature>
<organism evidence="14 15">
    <name type="scientific">Coniochaeta pulveracea</name>
    <dbReference type="NCBI Taxonomy" id="177199"/>
    <lineage>
        <taxon>Eukaryota</taxon>
        <taxon>Fungi</taxon>
        <taxon>Dikarya</taxon>
        <taxon>Ascomycota</taxon>
        <taxon>Pezizomycotina</taxon>
        <taxon>Sordariomycetes</taxon>
        <taxon>Sordariomycetidae</taxon>
        <taxon>Coniochaetales</taxon>
        <taxon>Coniochaetaceae</taxon>
        <taxon>Coniochaeta</taxon>
    </lineage>
</organism>
<evidence type="ECO:0000256" key="9">
    <source>
        <dbReference type="ARBA" id="ARBA00023136"/>
    </source>
</evidence>
<dbReference type="STRING" id="177199.A0A420YEN5"/>
<feature type="compositionally biased region" description="Low complexity" evidence="12">
    <location>
        <begin position="33"/>
        <end position="44"/>
    </location>
</feature>
<evidence type="ECO:0000256" key="1">
    <source>
        <dbReference type="ARBA" id="ARBA00004395"/>
    </source>
</evidence>
<evidence type="ECO:0000256" key="5">
    <source>
        <dbReference type="ARBA" id="ARBA00022448"/>
    </source>
</evidence>
<evidence type="ECO:0000256" key="12">
    <source>
        <dbReference type="SAM" id="MobiDB-lite"/>
    </source>
</evidence>
<evidence type="ECO:0000256" key="3">
    <source>
        <dbReference type="ARBA" id="ARBA00009215"/>
    </source>
</evidence>
<reference evidence="14 15" key="1">
    <citation type="submission" date="2018-08" db="EMBL/GenBank/DDBJ databases">
        <title>Draft genome of the lignicolous fungus Coniochaeta pulveracea.</title>
        <authorList>
            <person name="Borstlap C.J."/>
            <person name="De Witt R.N."/>
            <person name="Botha A."/>
            <person name="Volschenk H."/>
        </authorList>
    </citation>
    <scope>NUCLEOTIDE SEQUENCE [LARGE SCALE GENOMIC DNA]</scope>
    <source>
        <strain evidence="14 15">CAB683</strain>
    </source>
</reference>
<evidence type="ECO:0000259" key="13">
    <source>
        <dbReference type="SMART" id="SM00762"/>
    </source>
</evidence>
<dbReference type="Gene3D" id="2.40.50.140">
    <property type="entry name" value="Nucleic acid-binding proteins"/>
    <property type="match status" value="1"/>
</dbReference>
<dbReference type="SMART" id="SM00762">
    <property type="entry name" value="Cog4"/>
    <property type="match status" value="1"/>
</dbReference>
<feature type="region of interest" description="Disordered" evidence="12">
    <location>
        <begin position="896"/>
        <end position="927"/>
    </location>
</feature>
<dbReference type="PANTHER" id="PTHR24016:SF0">
    <property type="entry name" value="CONSERVED OLIGOMERIC GOLGI COMPLEX SUBUNIT 4"/>
    <property type="match status" value="1"/>
</dbReference>
<dbReference type="GO" id="GO:1990904">
    <property type="term" value="C:ribonucleoprotein complex"/>
    <property type="evidence" value="ECO:0007669"/>
    <property type="project" value="UniProtKB-KW"/>
</dbReference>
<dbReference type="InterPro" id="IPR028626">
    <property type="entry name" value="Ribosomal_eS28_CS"/>
</dbReference>
<dbReference type="AlphaFoldDB" id="A0A420YEN5"/>
<evidence type="ECO:0000256" key="4">
    <source>
        <dbReference type="ARBA" id="ARBA00020975"/>
    </source>
</evidence>
<dbReference type="Proteomes" id="UP000275385">
    <property type="component" value="Unassembled WGS sequence"/>
</dbReference>
<dbReference type="GO" id="GO:0003735">
    <property type="term" value="F:structural constituent of ribosome"/>
    <property type="evidence" value="ECO:0007669"/>
    <property type="project" value="InterPro"/>
</dbReference>
<dbReference type="Pfam" id="PF20662">
    <property type="entry name" value="COG4_C"/>
    <property type="match status" value="1"/>
</dbReference>
<dbReference type="EMBL" id="QVQW01000016">
    <property type="protein sequence ID" value="RKU46160.1"/>
    <property type="molecule type" value="Genomic_DNA"/>
</dbReference>
<evidence type="ECO:0000256" key="10">
    <source>
        <dbReference type="ARBA" id="ARBA00023274"/>
    </source>
</evidence>
<keyword evidence="6" id="KW-0653">Protein transport</keyword>
<comment type="caution">
    <text evidence="14">The sequence shown here is derived from an EMBL/GenBank/DDBJ whole genome shotgun (WGS) entry which is preliminary data.</text>
</comment>
<dbReference type="OrthoDB" id="47059at2759"/>
<feature type="compositionally biased region" description="Polar residues" evidence="12">
    <location>
        <begin position="18"/>
        <end position="32"/>
    </location>
</feature>
<dbReference type="InterPro" id="IPR000289">
    <property type="entry name" value="Ribosomal_eS28"/>
</dbReference>
<dbReference type="InterPro" id="IPR048682">
    <property type="entry name" value="COG4"/>
</dbReference>
<keyword evidence="5" id="KW-0813">Transport</keyword>
<dbReference type="InterPro" id="IPR048680">
    <property type="entry name" value="COG4_N"/>
</dbReference>
<keyword evidence="15" id="KW-1185">Reference proteome</keyword>
<proteinExistence type="inferred from homology"/>
<evidence type="ECO:0000256" key="11">
    <source>
        <dbReference type="ARBA" id="ARBA00031340"/>
    </source>
</evidence>
<dbReference type="Pfam" id="PF20663">
    <property type="entry name" value="COG4_N"/>
    <property type="match status" value="1"/>
</dbReference>
<dbReference type="GO" id="GO:0006412">
    <property type="term" value="P:translation"/>
    <property type="evidence" value="ECO:0007669"/>
    <property type="project" value="InterPro"/>
</dbReference>
<feature type="domain" description="COG4 transport protein middle alpha-helical bundle" evidence="13">
    <location>
        <begin position="215"/>
        <end position="563"/>
    </location>
</feature>
<dbReference type="InterPro" id="IPR013167">
    <property type="entry name" value="COG4_M"/>
</dbReference>
<dbReference type="GO" id="GO:0005840">
    <property type="term" value="C:ribosome"/>
    <property type="evidence" value="ECO:0007669"/>
    <property type="project" value="UniProtKB-KW"/>
</dbReference>
<dbReference type="InterPro" id="IPR048684">
    <property type="entry name" value="COG4_C"/>
</dbReference>
<name>A0A420YEN5_9PEZI</name>
<keyword evidence="10" id="KW-0687">Ribonucleoprotein</keyword>
<evidence type="ECO:0000256" key="6">
    <source>
        <dbReference type="ARBA" id="ARBA00022927"/>
    </source>
</evidence>
<accession>A0A420YEN5</accession>
<dbReference type="Gene3D" id="1.20.58.1970">
    <property type="match status" value="1"/>
</dbReference>
<feature type="region of interest" description="Disordered" evidence="12">
    <location>
        <begin position="385"/>
        <end position="407"/>
    </location>
</feature>
<evidence type="ECO:0000313" key="14">
    <source>
        <dbReference type="EMBL" id="RKU46160.1"/>
    </source>
</evidence>
<dbReference type="SUPFAM" id="SSF50249">
    <property type="entry name" value="Nucleic acid-binding proteins"/>
    <property type="match status" value="1"/>
</dbReference>
<keyword evidence="9" id="KW-0472">Membrane</keyword>
<dbReference type="CDD" id="cd04457">
    <property type="entry name" value="S1_S28E"/>
    <property type="match status" value="1"/>
</dbReference>
<dbReference type="GO" id="GO:0000139">
    <property type="term" value="C:Golgi membrane"/>
    <property type="evidence" value="ECO:0007669"/>
    <property type="project" value="UniProtKB-SubCell"/>
</dbReference>
<dbReference type="InterPro" id="IPR012340">
    <property type="entry name" value="NA-bd_OB-fold"/>
</dbReference>
<keyword evidence="7" id="KW-0689">Ribosomal protein</keyword>
<protein>
    <recommendedName>
        <fullName evidence="4">Conserved oligomeric Golgi complex subunit 4</fullName>
    </recommendedName>
    <alternativeName>
        <fullName evidence="11">Component of oligomeric Golgi complex 4</fullName>
    </alternativeName>
</protein>
<comment type="subcellular location">
    <subcellularLocation>
        <location evidence="1">Golgi apparatus membrane</location>
        <topology evidence="1">Peripheral membrane protein</topology>
    </subcellularLocation>
</comment>
<gene>
    <name evidence="14" type="ORF">DL546_007948</name>
</gene>
<sequence length="1012" mass="111585">MSALPNGVSRNRLVPTATGGNLSTSANATMNGTRSRSTTIAAATPLQDDDPRRSLREATSIAEIRSALSKLHLRETSLTARLDGLLASQADLSRSLGRLDNLRSTLGAQVIAARSVSSTMLSSASDTAGRLSGRVRQLDLEKQRVEDTLKVVEQVAELKACVAGVVGSMGAPQDWEAAAGYVARAAKIPEHIIRGGFAAAVVPTVEIPDAPWVTLENARESLCMLFLREFEKAVSENDGAKITRFFKLFPLIGRADVGLDVYGRYVCQGVASQARAVLREGSNAVGTQQSRKDGFFYANALTKLFEHIARIVEGHGSLVERHYGRKMVKVIERLQMEADVQGGITIDSWSDERGVDRTLTDIKSYPFSFLVQSYLPQQRGVPGISRVNSPALGGGPTSDARNSEDEGVNMKDVDGLMSEIAIMLGKWSLYSRFLAGKCKDPGAPEDAPLTLPDVLINSNLHQKVSNKLINPYNSMATFFFRRSVEKAFQLDEAPSGLSLNMHKSIDSNSPYIMSSVDDVMYIVNTVIKKSLSTAQRDIVGSVIPAIGRVLGSDFVVMMQKKMRDEYYPKPVVHGGFPPEDKIISFIVLINSLDMANEYLARIVSSWLSTPQTDGQPNGHQPQQSLKSSFPFGQDAMFVTNSLNNLNHSFKSKATDLLNSGEEVLYNQVIKPRLRPVLTDTFRDVDYSLTEDEVAELVASSLDTDGQILDDRVIPLLDMDYAREGDSGQLSPVASRFEHGWDALMKPIARLMTPRTFASVLNMTADYLARVLEKRAWSYGSSSGSGGGGVTAYGAIRMERDFLGVVRVVARGENYAIREAFARITQILTVANMEEEEWDEINAEEGDGGMQWLLSEDERRKARNLVRDFPKKKQPIIHLCLQHISVPVHVSSCRRPPAANTPITAETDDPNRPSKWIPLSSPSSSSRSPAFWAVPVRWSSSDSRIDRNTNAPRKTRFLTLFLRYTGSRGGVTQVRVEFMDDQTRSIIRNVKGPVREDDILCLLESEREARRLR</sequence>
<dbReference type="PANTHER" id="PTHR24016">
    <property type="entry name" value="CONSERVED OLIGOMERIC GOLGI COMPLEX SUBUNIT 4"/>
    <property type="match status" value="1"/>
</dbReference>
<feature type="compositionally biased region" description="Low complexity" evidence="12">
    <location>
        <begin position="912"/>
        <end position="927"/>
    </location>
</feature>
<comment type="similarity">
    <text evidence="2">Belongs to the eukaryotic ribosomal protein eS28 family.</text>
</comment>
<dbReference type="GO" id="GO:0015031">
    <property type="term" value="P:protein transport"/>
    <property type="evidence" value="ECO:0007669"/>
    <property type="project" value="UniProtKB-KW"/>
</dbReference>
<comment type="similarity">
    <text evidence="3">Belongs to the COG4 family.</text>
</comment>
<dbReference type="Pfam" id="PF08318">
    <property type="entry name" value="COG4_m"/>
    <property type="match status" value="1"/>
</dbReference>
<evidence type="ECO:0000256" key="2">
    <source>
        <dbReference type="ARBA" id="ARBA00005943"/>
    </source>
</evidence>
<evidence type="ECO:0000313" key="15">
    <source>
        <dbReference type="Proteomes" id="UP000275385"/>
    </source>
</evidence>
<dbReference type="PROSITE" id="PS00961">
    <property type="entry name" value="RIBOSOMAL_S28E"/>
    <property type="match status" value="1"/>
</dbReference>
<keyword evidence="8" id="KW-0333">Golgi apparatus</keyword>